<name>A0A150QCP9_SORCE</name>
<dbReference type="Gene3D" id="2.170.270.10">
    <property type="entry name" value="SET domain"/>
    <property type="match status" value="1"/>
</dbReference>
<dbReference type="EMBL" id="JELX01000410">
    <property type="protein sequence ID" value="KYF65745.1"/>
    <property type="molecule type" value="Genomic_DNA"/>
</dbReference>
<gene>
    <name evidence="2" type="ORF">BE04_34220</name>
</gene>
<dbReference type="PROSITE" id="PS50280">
    <property type="entry name" value="SET"/>
    <property type="match status" value="1"/>
</dbReference>
<dbReference type="PIRSF" id="PIRSF022536">
    <property type="entry name" value="A612L_SET"/>
    <property type="match status" value="1"/>
</dbReference>
<dbReference type="GO" id="GO:0032259">
    <property type="term" value="P:methylation"/>
    <property type="evidence" value="ECO:0007669"/>
    <property type="project" value="UniProtKB-KW"/>
</dbReference>
<dbReference type="Proteomes" id="UP000075604">
    <property type="component" value="Unassembled WGS sequence"/>
</dbReference>
<evidence type="ECO:0000259" key="1">
    <source>
        <dbReference type="PROSITE" id="PS50280"/>
    </source>
</evidence>
<protein>
    <submittedName>
        <fullName evidence="2">SET domain-containing protein-lysine N-methyltransferase</fullName>
    </submittedName>
</protein>
<reference evidence="2 3" key="1">
    <citation type="submission" date="2014-02" db="EMBL/GenBank/DDBJ databases">
        <title>The small core and large imbalanced accessory genome model reveals a collaborative survival strategy of Sorangium cellulosum strains in nature.</title>
        <authorList>
            <person name="Han K."/>
            <person name="Peng R."/>
            <person name="Blom J."/>
            <person name="Li Y.-Z."/>
        </authorList>
    </citation>
    <scope>NUCLEOTIDE SEQUENCE [LARGE SCALE GENOMIC DNA]</scope>
    <source>
        <strain evidence="2 3">So0157-18</strain>
    </source>
</reference>
<dbReference type="SMART" id="SM00317">
    <property type="entry name" value="SET"/>
    <property type="match status" value="1"/>
</dbReference>
<dbReference type="AlphaFoldDB" id="A0A150QCP9"/>
<dbReference type="GO" id="GO:0062122">
    <property type="term" value="F:histone H3K37 methyltransferase activity"/>
    <property type="evidence" value="ECO:0007669"/>
    <property type="project" value="InterPro"/>
</dbReference>
<feature type="domain" description="SET" evidence="1">
    <location>
        <begin position="17"/>
        <end position="129"/>
    </location>
</feature>
<comment type="caution">
    <text evidence="2">The sequence shown here is derived from an EMBL/GenBank/DDBJ whole genome shotgun (WGS) entry which is preliminary data.</text>
</comment>
<dbReference type="SUPFAM" id="SSF82199">
    <property type="entry name" value="SET domain"/>
    <property type="match status" value="1"/>
</dbReference>
<sequence>MTDQEIDTLIAANQFHPNVVWRRIPGKGRGVFARRSLPKGAVVEWAAVSCFPASDLKTEEHRDCQAIHHVFTWGQEPGREKAYAWGLLALYNHSSTPNIEMNDGPVPDSMAAIALRDIHEGEELCFDYGYTWFDPR</sequence>
<proteinExistence type="predicted"/>
<evidence type="ECO:0000313" key="3">
    <source>
        <dbReference type="Proteomes" id="UP000075604"/>
    </source>
</evidence>
<dbReference type="InterPro" id="IPR001214">
    <property type="entry name" value="SET_dom"/>
</dbReference>
<keyword evidence="2" id="KW-0808">Transferase</keyword>
<organism evidence="2 3">
    <name type="scientific">Sorangium cellulosum</name>
    <name type="common">Polyangium cellulosum</name>
    <dbReference type="NCBI Taxonomy" id="56"/>
    <lineage>
        <taxon>Bacteria</taxon>
        <taxon>Pseudomonadati</taxon>
        <taxon>Myxococcota</taxon>
        <taxon>Polyangia</taxon>
        <taxon>Polyangiales</taxon>
        <taxon>Polyangiaceae</taxon>
        <taxon>Sorangium</taxon>
    </lineage>
</organism>
<accession>A0A150QCP9</accession>
<keyword evidence="2" id="KW-0489">Methyltransferase</keyword>
<dbReference type="InterPro" id="IPR046341">
    <property type="entry name" value="SET_dom_sf"/>
</dbReference>
<dbReference type="InterPro" id="IPR009207">
    <property type="entry name" value="SET7_MeTrfase"/>
</dbReference>
<evidence type="ECO:0000313" key="2">
    <source>
        <dbReference type="EMBL" id="KYF65745.1"/>
    </source>
</evidence>
<dbReference type="Pfam" id="PF00856">
    <property type="entry name" value="SET"/>
    <property type="match status" value="1"/>
</dbReference>